<feature type="signal peptide" evidence="1">
    <location>
        <begin position="1"/>
        <end position="20"/>
    </location>
</feature>
<protein>
    <submittedName>
        <fullName evidence="2">Uncharacterized protein</fullName>
    </submittedName>
</protein>
<feature type="chain" id="PRO_5016810220" evidence="1">
    <location>
        <begin position="21"/>
        <end position="721"/>
    </location>
</feature>
<sequence length="721" mass="82080">MRSTLLAFSMLISIALPAQKWHPFTSKAGAFSVNFPAEPEMKDLTRETAEGYSVTAHIHMMAKEPVTAFVIYNAFETGVNIQSDSIYLAQVVEEMLSKVSNSYAAADAEKPQVKDIIFDGYPGKTIDVSVDDVVAHFKVILRSNRAYVIAGIFPKKQKSNLDKFVNSFKLLPLQPASFATYDVGNTIKMNLPGKPVFDKATTGELNGEDNLGSEAYAFQDENSGDSYSILISRYSKYAQFENDSTWVADYLSSFKSANDAENEERDVIVDGVPAKELIVKKTKHAWYRYLTFVRGNAGYLLLGGAHPSHIQNRDTEKIFKGIKFSAPPEGDLFSDKSSRLLQDLVNADTSISNEAKKYMRLASFTEKNLEDIFTYLGKQYADDKDTENSRKVYLLKALAEIESEKSISFIEKLFPTLNKNSSQEFAAIGVLTHLPTREALDLRIVLLTKHTPTADEYYHSLIGMYTVDSVDQRYFYDKTIALLKQPPYKMPLYPFMKNLLHDKRLKIQEVAAWRPTINADFESEMKTFRKDSTYDYIDDVVEIMKYYEALDKKQVSALTELVSSDHYYIGILASNTLLKHKQRVDPSILEGFAKNNSSRIMLFDRLEEDGLTQYFPKAYANQDSLVIAQVYSYLEDEDYQPLKVEITYQGLETYEGKPMKFYVVNISFDEAESYRGVFGPFEPNKLSTWGTLNYVDYDETTTNTDDKAYLIEYLRKESVEE</sequence>
<proteinExistence type="predicted"/>
<evidence type="ECO:0000313" key="2">
    <source>
        <dbReference type="EMBL" id="RAW03228.1"/>
    </source>
</evidence>
<dbReference type="Proteomes" id="UP000251889">
    <property type="component" value="Unassembled WGS sequence"/>
</dbReference>
<comment type="caution">
    <text evidence="2">The sequence shown here is derived from an EMBL/GenBank/DDBJ whole genome shotgun (WGS) entry which is preliminary data.</text>
</comment>
<dbReference type="EMBL" id="QMFY01000001">
    <property type="protein sequence ID" value="RAW03228.1"/>
    <property type="molecule type" value="Genomic_DNA"/>
</dbReference>
<evidence type="ECO:0000313" key="3">
    <source>
        <dbReference type="Proteomes" id="UP000251889"/>
    </source>
</evidence>
<accession>A0A364YBT2</accession>
<name>A0A364YBT2_9BACT</name>
<gene>
    <name evidence="2" type="ORF">DQQ10_03845</name>
</gene>
<dbReference type="AlphaFoldDB" id="A0A364YBT2"/>
<keyword evidence="3" id="KW-1185">Reference proteome</keyword>
<dbReference type="RefSeq" id="WP_112745443.1">
    <property type="nucleotide sequence ID" value="NZ_QMFY01000001.1"/>
</dbReference>
<organism evidence="2 3">
    <name type="scientific">Pseudochryseolinea flava</name>
    <dbReference type="NCBI Taxonomy" id="2059302"/>
    <lineage>
        <taxon>Bacteria</taxon>
        <taxon>Pseudomonadati</taxon>
        <taxon>Bacteroidota</taxon>
        <taxon>Cytophagia</taxon>
        <taxon>Cytophagales</taxon>
        <taxon>Fulvivirgaceae</taxon>
        <taxon>Pseudochryseolinea</taxon>
    </lineage>
</organism>
<dbReference type="OrthoDB" id="9798714at2"/>
<evidence type="ECO:0000256" key="1">
    <source>
        <dbReference type="SAM" id="SignalP"/>
    </source>
</evidence>
<keyword evidence="1" id="KW-0732">Signal</keyword>
<reference evidence="2 3" key="1">
    <citation type="submission" date="2018-06" db="EMBL/GenBank/DDBJ databases">
        <title>Chryseolinea flavus sp. nov., a member of the phylum Bacteroidetes isolated from soil.</title>
        <authorList>
            <person name="Li Y."/>
            <person name="Wang J."/>
        </authorList>
    </citation>
    <scope>NUCLEOTIDE SEQUENCE [LARGE SCALE GENOMIC DNA]</scope>
    <source>
        <strain evidence="2 3">SDU1-6</strain>
    </source>
</reference>